<dbReference type="EMBL" id="BMXG01000020">
    <property type="protein sequence ID" value="GHC08709.1"/>
    <property type="molecule type" value="Genomic_DNA"/>
</dbReference>
<gene>
    <name evidence="2" type="ORF">GCM10007047_27390</name>
</gene>
<comment type="caution">
    <text evidence="2">The sequence shown here is derived from an EMBL/GenBank/DDBJ whole genome shotgun (WGS) entry which is preliminary data.</text>
</comment>
<reference evidence="2" key="1">
    <citation type="journal article" date="2014" name="Int. J. Syst. Evol. Microbiol.">
        <title>Complete genome sequence of Corynebacterium casei LMG S-19264T (=DSM 44701T), isolated from a smear-ripened cheese.</title>
        <authorList>
            <consortium name="US DOE Joint Genome Institute (JGI-PGF)"/>
            <person name="Walter F."/>
            <person name="Albersmeier A."/>
            <person name="Kalinowski J."/>
            <person name="Ruckert C."/>
        </authorList>
    </citation>
    <scope>NUCLEOTIDE SEQUENCE</scope>
    <source>
        <strain evidence="2">KCTC 12870</strain>
    </source>
</reference>
<evidence type="ECO:0000313" key="2">
    <source>
        <dbReference type="EMBL" id="GHC08709.1"/>
    </source>
</evidence>
<reference evidence="2" key="2">
    <citation type="submission" date="2020-09" db="EMBL/GenBank/DDBJ databases">
        <authorList>
            <person name="Sun Q."/>
            <person name="Kim S."/>
        </authorList>
    </citation>
    <scope>NUCLEOTIDE SEQUENCE</scope>
    <source>
        <strain evidence="2">KCTC 12870</strain>
    </source>
</reference>
<dbReference type="RefSeq" id="WP_234043864.1">
    <property type="nucleotide sequence ID" value="NZ_JAENIH010000060.1"/>
</dbReference>
<evidence type="ECO:0000256" key="1">
    <source>
        <dbReference type="SAM" id="SignalP"/>
    </source>
</evidence>
<feature type="signal peptide" evidence="1">
    <location>
        <begin position="1"/>
        <end position="21"/>
    </location>
</feature>
<name>A0A8J3DLS3_9BACT</name>
<dbReference type="Proteomes" id="UP000642829">
    <property type="component" value="Unassembled WGS sequence"/>
</dbReference>
<proteinExistence type="predicted"/>
<sequence>MHLYRILIIAITLASSCMTWAQEPQPMVDCQLSLYYVGGRARGAQAVAQEGERASETLYYSTNGQMKGVTIKSGQRTPEFSYVGPLEFKLYRKTGTDNVGQPIYSPVGKYQLLPGIRRMMISMIDQGTRFSLIPIDLSKAQEQKNNALIFNLSSMPIVCQAGEKQFNLDPLQSKTISLSSVKSDLQFEIKCAIQVDNEWSLVYSGSQTIRKGNYYVFLLMPDDDGKTYRIVRFRT</sequence>
<dbReference type="PROSITE" id="PS51257">
    <property type="entry name" value="PROKAR_LIPOPROTEIN"/>
    <property type="match status" value="1"/>
</dbReference>
<feature type="chain" id="PRO_5035281230" evidence="1">
    <location>
        <begin position="22"/>
        <end position="235"/>
    </location>
</feature>
<evidence type="ECO:0000313" key="3">
    <source>
        <dbReference type="Proteomes" id="UP000642829"/>
    </source>
</evidence>
<dbReference type="AlphaFoldDB" id="A0A8J3DLS3"/>
<protein>
    <submittedName>
        <fullName evidence="2">Uncharacterized protein</fullName>
    </submittedName>
</protein>
<organism evidence="2 3">
    <name type="scientific">Cerasicoccus arenae</name>
    <dbReference type="NCBI Taxonomy" id="424488"/>
    <lineage>
        <taxon>Bacteria</taxon>
        <taxon>Pseudomonadati</taxon>
        <taxon>Verrucomicrobiota</taxon>
        <taxon>Opitutia</taxon>
        <taxon>Puniceicoccales</taxon>
        <taxon>Cerasicoccaceae</taxon>
        <taxon>Cerasicoccus</taxon>
    </lineage>
</organism>
<keyword evidence="3" id="KW-1185">Reference proteome</keyword>
<accession>A0A8J3DLS3</accession>
<keyword evidence="1" id="KW-0732">Signal</keyword>